<comment type="similarity">
    <text evidence="3">Belongs to the ustYa family.</text>
</comment>
<accession>A0A4S8LS93</accession>
<dbReference type="PANTHER" id="PTHR33365:SF11">
    <property type="entry name" value="TAT PATHWAY SIGNAL SEQUENCE"/>
    <property type="match status" value="1"/>
</dbReference>
<dbReference type="PANTHER" id="PTHR33365">
    <property type="entry name" value="YALI0B05434P"/>
    <property type="match status" value="1"/>
</dbReference>
<dbReference type="EMBL" id="ML179282">
    <property type="protein sequence ID" value="THU92337.1"/>
    <property type="molecule type" value="Genomic_DNA"/>
</dbReference>
<keyword evidence="5" id="KW-1185">Reference proteome</keyword>
<feature type="non-terminal residue" evidence="4">
    <location>
        <position position="1"/>
    </location>
</feature>
<comment type="pathway">
    <text evidence="1">Mycotoxin biosynthesis.</text>
</comment>
<organism evidence="4 5">
    <name type="scientific">Dendrothele bispora (strain CBS 962.96)</name>
    <dbReference type="NCBI Taxonomy" id="1314807"/>
    <lineage>
        <taxon>Eukaryota</taxon>
        <taxon>Fungi</taxon>
        <taxon>Dikarya</taxon>
        <taxon>Basidiomycota</taxon>
        <taxon>Agaricomycotina</taxon>
        <taxon>Agaricomycetes</taxon>
        <taxon>Agaricomycetidae</taxon>
        <taxon>Agaricales</taxon>
        <taxon>Agaricales incertae sedis</taxon>
        <taxon>Dendrothele</taxon>
    </lineage>
</organism>
<evidence type="ECO:0000256" key="2">
    <source>
        <dbReference type="ARBA" id="ARBA00023002"/>
    </source>
</evidence>
<dbReference type="InterPro" id="IPR021765">
    <property type="entry name" value="UstYa-like"/>
</dbReference>
<dbReference type="AlphaFoldDB" id="A0A4S8LS93"/>
<sequence>WSIPTPDGVFATVENSVHYALDTKLGAAEWKSLLPPGNGTIYLNGSGTRKAFTISLFHQLRCLDIIREGIVSFRNGASGAGGNPDDGSNRVLQHCMNYIRQMVLCRSTTQLQSVRNHTGTRITVSDVTQLCQDWTMVFDQAEKNYVQYSPSD</sequence>
<protein>
    <submittedName>
        <fullName evidence="4">Uncharacterized protein</fullName>
    </submittedName>
</protein>
<proteinExistence type="inferred from homology"/>
<dbReference type="OrthoDB" id="3687641at2759"/>
<dbReference type="GO" id="GO:0043386">
    <property type="term" value="P:mycotoxin biosynthetic process"/>
    <property type="evidence" value="ECO:0007669"/>
    <property type="project" value="InterPro"/>
</dbReference>
<evidence type="ECO:0000256" key="3">
    <source>
        <dbReference type="ARBA" id="ARBA00035112"/>
    </source>
</evidence>
<gene>
    <name evidence="4" type="ORF">K435DRAFT_672301</name>
</gene>
<evidence type="ECO:0000313" key="4">
    <source>
        <dbReference type="EMBL" id="THU92337.1"/>
    </source>
</evidence>
<name>A0A4S8LS93_DENBC</name>
<evidence type="ECO:0000313" key="5">
    <source>
        <dbReference type="Proteomes" id="UP000297245"/>
    </source>
</evidence>
<evidence type="ECO:0000256" key="1">
    <source>
        <dbReference type="ARBA" id="ARBA00004685"/>
    </source>
</evidence>
<keyword evidence="2" id="KW-0560">Oxidoreductase</keyword>
<reference evidence="4 5" key="1">
    <citation type="journal article" date="2019" name="Nat. Ecol. Evol.">
        <title>Megaphylogeny resolves global patterns of mushroom evolution.</title>
        <authorList>
            <person name="Varga T."/>
            <person name="Krizsan K."/>
            <person name="Foldi C."/>
            <person name="Dima B."/>
            <person name="Sanchez-Garcia M."/>
            <person name="Sanchez-Ramirez S."/>
            <person name="Szollosi G.J."/>
            <person name="Szarkandi J.G."/>
            <person name="Papp V."/>
            <person name="Albert L."/>
            <person name="Andreopoulos W."/>
            <person name="Angelini C."/>
            <person name="Antonin V."/>
            <person name="Barry K.W."/>
            <person name="Bougher N.L."/>
            <person name="Buchanan P."/>
            <person name="Buyck B."/>
            <person name="Bense V."/>
            <person name="Catcheside P."/>
            <person name="Chovatia M."/>
            <person name="Cooper J."/>
            <person name="Damon W."/>
            <person name="Desjardin D."/>
            <person name="Finy P."/>
            <person name="Geml J."/>
            <person name="Haridas S."/>
            <person name="Hughes K."/>
            <person name="Justo A."/>
            <person name="Karasinski D."/>
            <person name="Kautmanova I."/>
            <person name="Kiss B."/>
            <person name="Kocsube S."/>
            <person name="Kotiranta H."/>
            <person name="LaButti K.M."/>
            <person name="Lechner B.E."/>
            <person name="Liimatainen K."/>
            <person name="Lipzen A."/>
            <person name="Lukacs Z."/>
            <person name="Mihaltcheva S."/>
            <person name="Morgado L.N."/>
            <person name="Niskanen T."/>
            <person name="Noordeloos M.E."/>
            <person name="Ohm R.A."/>
            <person name="Ortiz-Santana B."/>
            <person name="Ovrebo C."/>
            <person name="Racz N."/>
            <person name="Riley R."/>
            <person name="Savchenko A."/>
            <person name="Shiryaev A."/>
            <person name="Soop K."/>
            <person name="Spirin V."/>
            <person name="Szebenyi C."/>
            <person name="Tomsovsky M."/>
            <person name="Tulloss R.E."/>
            <person name="Uehling J."/>
            <person name="Grigoriev I.V."/>
            <person name="Vagvolgyi C."/>
            <person name="Papp T."/>
            <person name="Martin F.M."/>
            <person name="Miettinen O."/>
            <person name="Hibbett D.S."/>
            <person name="Nagy L.G."/>
        </authorList>
    </citation>
    <scope>NUCLEOTIDE SEQUENCE [LARGE SCALE GENOMIC DNA]</scope>
    <source>
        <strain evidence="4 5">CBS 962.96</strain>
    </source>
</reference>
<dbReference type="GO" id="GO:0016491">
    <property type="term" value="F:oxidoreductase activity"/>
    <property type="evidence" value="ECO:0007669"/>
    <property type="project" value="UniProtKB-KW"/>
</dbReference>
<dbReference type="Proteomes" id="UP000297245">
    <property type="component" value="Unassembled WGS sequence"/>
</dbReference>
<dbReference type="Pfam" id="PF11807">
    <property type="entry name" value="UstYa"/>
    <property type="match status" value="1"/>
</dbReference>